<proteinExistence type="inferred from homology"/>
<dbReference type="PRINTS" id="PR00411">
    <property type="entry name" value="PNDRDTASEI"/>
</dbReference>
<dbReference type="GO" id="GO:0045252">
    <property type="term" value="C:oxoglutarate dehydrogenase complex"/>
    <property type="evidence" value="ECO:0007669"/>
    <property type="project" value="TreeGrafter"/>
</dbReference>
<feature type="domain" description="Pyridine nucleotide-disulphide oxidoreductase dimerisation" evidence="3">
    <location>
        <begin position="122"/>
        <end position="193"/>
    </location>
</feature>
<dbReference type="AlphaFoldDB" id="A0AAW1PM24"/>
<evidence type="ECO:0000259" key="3">
    <source>
        <dbReference type="Pfam" id="PF02852"/>
    </source>
</evidence>
<accession>A0AAW1PM24</accession>
<evidence type="ECO:0000313" key="4">
    <source>
        <dbReference type="EMBL" id="KAK9810933.1"/>
    </source>
</evidence>
<dbReference type="GO" id="GO:0004148">
    <property type="term" value="F:dihydrolipoyl dehydrogenase (NADH) activity"/>
    <property type="evidence" value="ECO:0007669"/>
    <property type="project" value="TreeGrafter"/>
</dbReference>
<comment type="caution">
    <text evidence="4">The sequence shown here is derived from an EMBL/GenBank/DDBJ whole genome shotgun (WGS) entry which is preliminary data.</text>
</comment>
<organism evidence="4 5">
    <name type="scientific">Symbiochloris irregularis</name>
    <dbReference type="NCBI Taxonomy" id="706552"/>
    <lineage>
        <taxon>Eukaryota</taxon>
        <taxon>Viridiplantae</taxon>
        <taxon>Chlorophyta</taxon>
        <taxon>core chlorophytes</taxon>
        <taxon>Trebouxiophyceae</taxon>
        <taxon>Trebouxiales</taxon>
        <taxon>Trebouxiaceae</taxon>
        <taxon>Symbiochloris</taxon>
    </lineage>
</organism>
<gene>
    <name evidence="4" type="ORF">WJX73_009656</name>
</gene>
<dbReference type="PANTHER" id="PTHR22912:SF151">
    <property type="entry name" value="DIHYDROLIPOYL DEHYDROGENASE, MITOCHONDRIAL"/>
    <property type="match status" value="1"/>
</dbReference>
<keyword evidence="2" id="KW-0520">NAD</keyword>
<dbReference type="SUPFAM" id="SSF55424">
    <property type="entry name" value="FAD/NAD-linked reductases, dimerisation (C-terminal) domain"/>
    <property type="match status" value="1"/>
</dbReference>
<dbReference type="GO" id="GO:0050660">
    <property type="term" value="F:flavin adenine dinucleotide binding"/>
    <property type="evidence" value="ECO:0007669"/>
    <property type="project" value="TreeGrafter"/>
</dbReference>
<dbReference type="GO" id="GO:0005739">
    <property type="term" value="C:mitochondrion"/>
    <property type="evidence" value="ECO:0007669"/>
    <property type="project" value="TreeGrafter"/>
</dbReference>
<dbReference type="Gene3D" id="3.30.390.30">
    <property type="match status" value="1"/>
</dbReference>
<name>A0AAW1PM24_9CHLO</name>
<dbReference type="EMBL" id="JALJOQ010000013">
    <property type="protein sequence ID" value="KAK9810933.1"/>
    <property type="molecule type" value="Genomic_DNA"/>
</dbReference>
<protein>
    <recommendedName>
        <fullName evidence="3">Pyridine nucleotide-disulphide oxidoreductase dimerisation domain-containing protein</fullName>
    </recommendedName>
</protein>
<dbReference type="InterPro" id="IPR050151">
    <property type="entry name" value="Class-I_Pyr_Nuc-Dis_Oxidored"/>
</dbReference>
<dbReference type="PANTHER" id="PTHR22912">
    <property type="entry name" value="DISULFIDE OXIDOREDUCTASE"/>
    <property type="match status" value="1"/>
</dbReference>
<comment type="similarity">
    <text evidence="1">Belongs to the class-I pyridine nucleotide-disulfide oxidoreductase family.</text>
</comment>
<reference evidence="4 5" key="1">
    <citation type="journal article" date="2024" name="Nat. Commun.">
        <title>Phylogenomics reveals the evolutionary origins of lichenization in chlorophyte algae.</title>
        <authorList>
            <person name="Puginier C."/>
            <person name="Libourel C."/>
            <person name="Otte J."/>
            <person name="Skaloud P."/>
            <person name="Haon M."/>
            <person name="Grisel S."/>
            <person name="Petersen M."/>
            <person name="Berrin J.G."/>
            <person name="Delaux P.M."/>
            <person name="Dal Grande F."/>
            <person name="Keller J."/>
        </authorList>
    </citation>
    <scope>NUCLEOTIDE SEQUENCE [LARGE SCALE GENOMIC DNA]</scope>
    <source>
        <strain evidence="4 5">SAG 2036</strain>
    </source>
</reference>
<dbReference type="Pfam" id="PF02852">
    <property type="entry name" value="Pyr_redox_dim"/>
    <property type="match status" value="1"/>
</dbReference>
<sequence length="225" mass="24502">MRFPHGQWPPIAMVAGMLRVNPAHQQRLQIPRSWQRCAWVEASGDRADRLQDQRGCGQAGSGCLLGGAAPVVHRRCKWQVHAGARSQCPGHQRSGEHLRVTTCAQPCLCACRLLHTSRGELSNSKALAEGEGDGMAKMIYRRDTGEILGVHIFGLHAADLIHEASNAISMGSSIGDIKFNVHAHPTLSEVLDELFKQAHVEGIPDIALQSKVKYEKGVKREAVAA</sequence>
<dbReference type="InterPro" id="IPR004099">
    <property type="entry name" value="Pyr_nucl-diS_OxRdtase_dimer"/>
</dbReference>
<dbReference type="InterPro" id="IPR016156">
    <property type="entry name" value="FAD/NAD-linked_Rdtase_dimer_sf"/>
</dbReference>
<dbReference type="Proteomes" id="UP001465755">
    <property type="component" value="Unassembled WGS sequence"/>
</dbReference>
<dbReference type="GO" id="GO:0006103">
    <property type="term" value="P:2-oxoglutarate metabolic process"/>
    <property type="evidence" value="ECO:0007669"/>
    <property type="project" value="TreeGrafter"/>
</dbReference>
<evidence type="ECO:0000256" key="2">
    <source>
        <dbReference type="ARBA" id="ARBA00023027"/>
    </source>
</evidence>
<evidence type="ECO:0000256" key="1">
    <source>
        <dbReference type="ARBA" id="ARBA00007532"/>
    </source>
</evidence>
<keyword evidence="5" id="KW-1185">Reference proteome</keyword>
<evidence type="ECO:0000313" key="5">
    <source>
        <dbReference type="Proteomes" id="UP001465755"/>
    </source>
</evidence>